<organism evidence="2 3">
    <name type="scientific">Heterodera trifolii</name>
    <dbReference type="NCBI Taxonomy" id="157864"/>
    <lineage>
        <taxon>Eukaryota</taxon>
        <taxon>Metazoa</taxon>
        <taxon>Ecdysozoa</taxon>
        <taxon>Nematoda</taxon>
        <taxon>Chromadorea</taxon>
        <taxon>Rhabditida</taxon>
        <taxon>Tylenchina</taxon>
        <taxon>Tylenchomorpha</taxon>
        <taxon>Tylenchoidea</taxon>
        <taxon>Heteroderidae</taxon>
        <taxon>Heteroderinae</taxon>
        <taxon>Heterodera</taxon>
    </lineage>
</organism>
<dbReference type="Proteomes" id="UP001620626">
    <property type="component" value="Unassembled WGS sequence"/>
</dbReference>
<comment type="caution">
    <text evidence="2">The sequence shown here is derived from an EMBL/GenBank/DDBJ whole genome shotgun (WGS) entry which is preliminary data.</text>
</comment>
<keyword evidence="1" id="KW-0812">Transmembrane</keyword>
<keyword evidence="3" id="KW-1185">Reference proteome</keyword>
<keyword evidence="1" id="KW-0472">Membrane</keyword>
<protein>
    <submittedName>
        <fullName evidence="2">Uncharacterized protein</fullName>
    </submittedName>
</protein>
<evidence type="ECO:0000313" key="3">
    <source>
        <dbReference type="Proteomes" id="UP001620626"/>
    </source>
</evidence>
<name>A0ABD2MEY5_9BILA</name>
<accession>A0ABD2MEY5</accession>
<evidence type="ECO:0000313" key="2">
    <source>
        <dbReference type="EMBL" id="KAL3126098.1"/>
    </source>
</evidence>
<evidence type="ECO:0000256" key="1">
    <source>
        <dbReference type="SAM" id="Phobius"/>
    </source>
</evidence>
<sequence>MKRGRPGGGPLGCSSPAVSYFAADCEHSFLEFATFCIFSTTVFWLFLRRFSPIVFVPPSCVVVPTLSAVPCAASTVVTLPLLPLLPLTYSLPLPLLSLPPDGVFPALPLLCLCPQFFRQLAASAPPSVFHRLAATPPCDRLLIHRII</sequence>
<reference evidence="2 3" key="1">
    <citation type="submission" date="2024-10" db="EMBL/GenBank/DDBJ databases">
        <authorList>
            <person name="Kim D."/>
        </authorList>
    </citation>
    <scope>NUCLEOTIDE SEQUENCE [LARGE SCALE GENOMIC DNA]</scope>
    <source>
        <strain evidence="2">BH-2024</strain>
    </source>
</reference>
<proteinExistence type="predicted"/>
<dbReference type="EMBL" id="JBICBT010000010">
    <property type="protein sequence ID" value="KAL3126098.1"/>
    <property type="molecule type" value="Genomic_DNA"/>
</dbReference>
<gene>
    <name evidence="2" type="ORF">niasHT_001737</name>
</gene>
<keyword evidence="1" id="KW-1133">Transmembrane helix</keyword>
<feature type="transmembrane region" description="Helical" evidence="1">
    <location>
        <begin position="59"/>
        <end position="82"/>
    </location>
</feature>
<feature type="transmembrane region" description="Helical" evidence="1">
    <location>
        <begin position="29"/>
        <end position="47"/>
    </location>
</feature>
<dbReference type="AlphaFoldDB" id="A0ABD2MEY5"/>